<feature type="transmembrane region" description="Helical" evidence="1">
    <location>
        <begin position="305"/>
        <end position="330"/>
    </location>
</feature>
<accession>A0ABZ0CTL5</accession>
<feature type="transmembrane region" description="Helical" evidence="1">
    <location>
        <begin position="376"/>
        <end position="394"/>
    </location>
</feature>
<dbReference type="InterPro" id="IPR036291">
    <property type="entry name" value="NAD(P)-bd_dom_sf"/>
</dbReference>
<dbReference type="EMBL" id="CP136336">
    <property type="protein sequence ID" value="WOB08213.1"/>
    <property type="molecule type" value="Genomic_DNA"/>
</dbReference>
<dbReference type="Pfam" id="PF13781">
    <property type="entry name" value="DoxX_3"/>
    <property type="match status" value="1"/>
</dbReference>
<feature type="transmembrane region" description="Helical" evidence="1">
    <location>
        <begin position="217"/>
        <end position="240"/>
    </location>
</feature>
<keyword evidence="1" id="KW-0472">Membrane</keyword>
<organism evidence="3 4">
    <name type="scientific">Piscinibacter gummiphilus</name>
    <dbReference type="NCBI Taxonomy" id="946333"/>
    <lineage>
        <taxon>Bacteria</taxon>
        <taxon>Pseudomonadati</taxon>
        <taxon>Pseudomonadota</taxon>
        <taxon>Betaproteobacteria</taxon>
        <taxon>Burkholderiales</taxon>
        <taxon>Sphaerotilaceae</taxon>
        <taxon>Piscinibacter</taxon>
    </lineage>
</organism>
<sequence length="430" mass="45967">MRVLLTGATGFIGSRLALALAQAGHEVVAVVRRPGVALPGVSAQVAGDFARDLQPTDWQPRLQGIDVVVNTVGLLREHGTQRFDTLHEAAPIALFRACVAAGVRRVVQISALGADAQAHSRYHLSKKAADDVLLALPLQASVVQPSLVYGPGGASAQLFDLLAGLPLLALPGQGQQRVQPIHVDDLVQALVALVERPEAHSRRIALVGPRPLTLREFLGGLRAALGLATPVVWPVPMALVRLGAQAGRWWPGALLDSDSLAMLERGNTAPADDTIALLGHPPRGVEAFTPHETARSTGVMAQLAWLLPLLRVSVALVWIVTGVLSLGVYPVEDSYALLARLDVGGALAPLLLYGAAGLDLALGLLTLTLRRHRPTLWLVQLGLILGYMVLITWRLPEFWLHPYGPILKNLPMLAAIVVLMVLEPLTKERR</sequence>
<proteinExistence type="predicted"/>
<dbReference type="RefSeq" id="WP_316700913.1">
    <property type="nucleotide sequence ID" value="NZ_CP136336.1"/>
</dbReference>
<keyword evidence="4" id="KW-1185">Reference proteome</keyword>
<name>A0ABZ0CTL5_9BURK</name>
<feature type="transmembrane region" description="Helical" evidence="1">
    <location>
        <begin position="406"/>
        <end position="425"/>
    </location>
</feature>
<gene>
    <name evidence="3" type="ORF">RXV79_25340</name>
</gene>
<evidence type="ECO:0000259" key="2">
    <source>
        <dbReference type="Pfam" id="PF01370"/>
    </source>
</evidence>
<dbReference type="InterPro" id="IPR025695">
    <property type="entry name" value="DoxX-like"/>
</dbReference>
<dbReference type="PANTHER" id="PTHR12126:SF11">
    <property type="entry name" value="NADH DEHYDROGENASE [UBIQUINONE] 1 ALPHA SUBCOMPLEX SUBUNIT 9, MITOCHONDRIAL"/>
    <property type="match status" value="1"/>
</dbReference>
<protein>
    <submittedName>
        <fullName evidence="3">SDR family oxidoreductase</fullName>
    </submittedName>
</protein>
<dbReference type="Pfam" id="PF01370">
    <property type="entry name" value="Epimerase"/>
    <property type="match status" value="1"/>
</dbReference>
<keyword evidence="1" id="KW-0812">Transmembrane</keyword>
<keyword evidence="1" id="KW-1133">Transmembrane helix</keyword>
<feature type="transmembrane region" description="Helical" evidence="1">
    <location>
        <begin position="350"/>
        <end position="369"/>
    </location>
</feature>
<dbReference type="Gene3D" id="3.40.50.720">
    <property type="entry name" value="NAD(P)-binding Rossmann-like Domain"/>
    <property type="match status" value="1"/>
</dbReference>
<evidence type="ECO:0000256" key="1">
    <source>
        <dbReference type="SAM" id="Phobius"/>
    </source>
</evidence>
<feature type="domain" description="NAD-dependent epimerase/dehydratase" evidence="2">
    <location>
        <begin position="3"/>
        <end position="200"/>
    </location>
</feature>
<reference evidence="3 4" key="1">
    <citation type="submission" date="2023-10" db="EMBL/GenBank/DDBJ databases">
        <title>Bacteria for the degradation of biodegradable plastic PBAT(Polybutylene adipate terephthalate).</title>
        <authorList>
            <person name="Weon H.-Y."/>
            <person name="Yeon J."/>
        </authorList>
    </citation>
    <scope>NUCLEOTIDE SEQUENCE [LARGE SCALE GENOMIC DNA]</scope>
    <source>
        <strain evidence="3 4">SBD 7-3</strain>
    </source>
</reference>
<dbReference type="Proteomes" id="UP001303946">
    <property type="component" value="Chromosome"/>
</dbReference>
<dbReference type="InterPro" id="IPR001509">
    <property type="entry name" value="Epimerase_deHydtase"/>
</dbReference>
<dbReference type="SUPFAM" id="SSF51735">
    <property type="entry name" value="NAD(P)-binding Rossmann-fold domains"/>
    <property type="match status" value="1"/>
</dbReference>
<evidence type="ECO:0000313" key="3">
    <source>
        <dbReference type="EMBL" id="WOB08213.1"/>
    </source>
</evidence>
<dbReference type="InterPro" id="IPR051207">
    <property type="entry name" value="ComplexI_NDUFA9_subunit"/>
</dbReference>
<evidence type="ECO:0000313" key="4">
    <source>
        <dbReference type="Proteomes" id="UP001303946"/>
    </source>
</evidence>
<dbReference type="PANTHER" id="PTHR12126">
    <property type="entry name" value="NADH-UBIQUINONE OXIDOREDUCTASE 39 KDA SUBUNIT-RELATED"/>
    <property type="match status" value="1"/>
</dbReference>